<keyword evidence="1" id="KW-0812">Transmembrane</keyword>
<keyword evidence="3" id="KW-1185">Reference proteome</keyword>
<feature type="transmembrane region" description="Helical" evidence="1">
    <location>
        <begin position="27"/>
        <end position="47"/>
    </location>
</feature>
<sequence>MLGTIDPGYGGVQEKLVAGQIEVTPDALAMIVLGALPIAFWTATHALPFKPNIDPISLEIEL</sequence>
<protein>
    <submittedName>
        <fullName evidence="2">Uncharacterized protein</fullName>
    </submittedName>
</protein>
<evidence type="ECO:0000256" key="1">
    <source>
        <dbReference type="SAM" id="Phobius"/>
    </source>
</evidence>
<reference evidence="2 3" key="1">
    <citation type="journal article" date="2022" name="ISME Commun">
        <title>Vulcanimicrobium alpinus gen. nov. sp. nov., the first cultivated representative of the candidate phylum 'Eremiobacterota', is a metabolically versatile aerobic anoxygenic phototroph.</title>
        <authorList>
            <person name="Yabe S."/>
            <person name="Muto K."/>
            <person name="Abe K."/>
            <person name="Yokota A."/>
            <person name="Staudigel H."/>
            <person name="Tebo B.M."/>
        </authorList>
    </citation>
    <scope>NUCLEOTIDE SEQUENCE [LARGE SCALE GENOMIC DNA]</scope>
    <source>
        <strain evidence="2 3">WC8-2</strain>
    </source>
</reference>
<name>A0AAN2C8T3_UNVUL</name>
<accession>A0AAN2C8T3</accession>
<dbReference type="AlphaFoldDB" id="A0AAN2C8T3"/>
<gene>
    <name evidence="2" type="ORF">WPS_10960</name>
</gene>
<evidence type="ECO:0000313" key="2">
    <source>
        <dbReference type="EMBL" id="BDE05820.1"/>
    </source>
</evidence>
<proteinExistence type="predicted"/>
<dbReference type="Proteomes" id="UP001317532">
    <property type="component" value="Chromosome"/>
</dbReference>
<keyword evidence="1" id="KW-0472">Membrane</keyword>
<organism evidence="2 3">
    <name type="scientific">Vulcanimicrobium alpinum</name>
    <dbReference type="NCBI Taxonomy" id="3016050"/>
    <lineage>
        <taxon>Bacteria</taxon>
        <taxon>Bacillati</taxon>
        <taxon>Vulcanimicrobiota</taxon>
        <taxon>Vulcanimicrobiia</taxon>
        <taxon>Vulcanimicrobiales</taxon>
        <taxon>Vulcanimicrobiaceae</taxon>
        <taxon>Vulcanimicrobium</taxon>
    </lineage>
</organism>
<dbReference type="EMBL" id="AP025523">
    <property type="protein sequence ID" value="BDE05820.1"/>
    <property type="molecule type" value="Genomic_DNA"/>
</dbReference>
<dbReference type="KEGG" id="vab:WPS_10960"/>
<evidence type="ECO:0000313" key="3">
    <source>
        <dbReference type="Proteomes" id="UP001317532"/>
    </source>
</evidence>
<keyword evidence="1" id="KW-1133">Transmembrane helix</keyword>